<evidence type="ECO:0000259" key="12">
    <source>
        <dbReference type="PROSITE" id="PS51380"/>
    </source>
</evidence>
<feature type="transmembrane region" description="Helical" evidence="11">
    <location>
        <begin position="528"/>
        <end position="548"/>
    </location>
</feature>
<keyword evidence="3" id="KW-0813">Transport</keyword>
<evidence type="ECO:0000256" key="3">
    <source>
        <dbReference type="ARBA" id="ARBA00022448"/>
    </source>
</evidence>
<accession>A0A830C7Z9</accession>
<feature type="transmembrane region" description="Helical" evidence="11">
    <location>
        <begin position="329"/>
        <end position="349"/>
    </location>
</feature>
<comment type="caution">
    <text evidence="14">The sequence shown here is derived from an EMBL/GenBank/DDBJ whole genome shotgun (WGS) entry which is preliminary data.</text>
</comment>
<evidence type="ECO:0000256" key="5">
    <source>
        <dbReference type="ARBA" id="ARBA00022592"/>
    </source>
</evidence>
<feature type="domain" description="SPX" evidence="13">
    <location>
        <begin position="1"/>
        <end position="298"/>
    </location>
</feature>
<comment type="subcellular location">
    <subcellularLocation>
        <location evidence="1">Cell membrane</location>
        <topology evidence="1">Multi-pass membrane protein</topology>
    </subcellularLocation>
</comment>
<dbReference type="PANTHER" id="PTHR10783:SF124">
    <property type="entry name" value="PHOSPHATE TRANSPORTER PHO1 HOMOLOG 9"/>
    <property type="match status" value="1"/>
</dbReference>
<dbReference type="PROSITE" id="PS51382">
    <property type="entry name" value="SPX"/>
    <property type="match status" value="1"/>
</dbReference>
<keyword evidence="4" id="KW-1003">Cell membrane</keyword>
<name>A0A830C7Z9_9LAMI</name>
<keyword evidence="5" id="KW-0592">Phosphate transport</keyword>
<evidence type="ECO:0000313" key="15">
    <source>
        <dbReference type="Proteomes" id="UP000653305"/>
    </source>
</evidence>
<dbReference type="Proteomes" id="UP000653305">
    <property type="component" value="Unassembled WGS sequence"/>
</dbReference>
<proteinExistence type="inferred from homology"/>
<dbReference type="GO" id="GO:0005886">
    <property type="term" value="C:plasma membrane"/>
    <property type="evidence" value="ECO:0007669"/>
    <property type="project" value="UniProtKB-SubCell"/>
</dbReference>
<feature type="compositionally biased region" description="Basic and acidic residues" evidence="10">
    <location>
        <begin position="169"/>
        <end position="179"/>
    </location>
</feature>
<organism evidence="14 15">
    <name type="scientific">Phtheirospermum japonicum</name>
    <dbReference type="NCBI Taxonomy" id="374723"/>
    <lineage>
        <taxon>Eukaryota</taxon>
        <taxon>Viridiplantae</taxon>
        <taxon>Streptophyta</taxon>
        <taxon>Embryophyta</taxon>
        <taxon>Tracheophyta</taxon>
        <taxon>Spermatophyta</taxon>
        <taxon>Magnoliopsida</taxon>
        <taxon>eudicotyledons</taxon>
        <taxon>Gunneridae</taxon>
        <taxon>Pentapetalae</taxon>
        <taxon>asterids</taxon>
        <taxon>lamiids</taxon>
        <taxon>Lamiales</taxon>
        <taxon>Orobanchaceae</taxon>
        <taxon>Orobanchaceae incertae sedis</taxon>
        <taxon>Phtheirospermum</taxon>
    </lineage>
</organism>
<dbReference type="EMBL" id="BMAC01000216">
    <property type="protein sequence ID" value="GFP90381.1"/>
    <property type="molecule type" value="Genomic_DNA"/>
</dbReference>
<gene>
    <name evidence="14" type="ORF">PHJA_001182000</name>
</gene>
<feature type="domain" description="EXS" evidence="12">
    <location>
        <begin position="466"/>
        <end position="598"/>
    </location>
</feature>
<evidence type="ECO:0000256" key="6">
    <source>
        <dbReference type="ARBA" id="ARBA00022692"/>
    </source>
</evidence>
<keyword evidence="8 11" id="KW-0472">Membrane</keyword>
<reference evidence="14" key="1">
    <citation type="submission" date="2020-07" db="EMBL/GenBank/DDBJ databases">
        <title>Ethylene signaling mediates host invasion by parasitic plants.</title>
        <authorList>
            <person name="Yoshida S."/>
        </authorList>
    </citation>
    <scope>NUCLEOTIDE SEQUENCE</scope>
    <source>
        <strain evidence="14">Okayama</strain>
    </source>
</reference>
<keyword evidence="6 11" id="KW-0812">Transmembrane</keyword>
<evidence type="ECO:0000256" key="8">
    <source>
        <dbReference type="ARBA" id="ARBA00023136"/>
    </source>
</evidence>
<evidence type="ECO:0000256" key="9">
    <source>
        <dbReference type="ARBA" id="ARBA00043939"/>
    </source>
</evidence>
<sequence length="598" mass="69456">MKFGKELRAQMVQEWQRAYVDYSHLKKLLKDIIKQNSGRDRARTGFWKTNRTMHIGLTPQTNNIAKSPQENMNENEEILESPTRQQAGSEICFQTLFSRSSEEGGELEQIFLGKLDDEFNKVVKFYTWKAEEVKLRAEKLNKQMDALIALRIRVDKPYVDPSVVNQGGVHRDNTNKEADQMSNESTFEDEITAEKDNKDAKAFKSASLEILDYVKINVNPETPRSTLRKVIKSSKSEPSFSEEELSKAETKLRRAFIDFYQQLRLLKSYRNTSNSYLEIVDRSYLGSSDEVNTLMERLETTFIKHFAKGNRRKGMNFLRPREKKERHSITFFLALFAGIIVTIHARNLLNHEGRDQYMSNIFPLYSLFLYIVLHMLMYGANTYFWRRYRVNYPFIFGYKPGTEMGFREIFLLASGLSMLAFAAVLANLDMEMDPDTQSYILRFLLGGSANEPGALVIQPRRSNTCLESEHYEKFYIAVAIIPFMARVLQCLRQVFEQKNVTHGLNGLKYFSTIVALVMRTMYSLRRRMFWRIMAASTSGITTIYNTYWDIVRDWGLLRKNAKNKWLRDNLLISSKAVYFLAIVSGEHRSETGVDAVDS</sequence>
<keyword evidence="15" id="KW-1185">Reference proteome</keyword>
<comment type="function">
    <text evidence="9">May transport inorganic phosphate (Pi).</text>
</comment>
<comment type="similarity">
    <text evidence="2">Belongs to the SYG1 (TC 2.A.94) family.</text>
</comment>
<evidence type="ECO:0000256" key="2">
    <source>
        <dbReference type="ARBA" id="ARBA00009665"/>
    </source>
</evidence>
<dbReference type="GO" id="GO:0005802">
    <property type="term" value="C:trans-Golgi network"/>
    <property type="evidence" value="ECO:0007669"/>
    <property type="project" value="TreeGrafter"/>
</dbReference>
<evidence type="ECO:0000256" key="7">
    <source>
        <dbReference type="ARBA" id="ARBA00022989"/>
    </source>
</evidence>
<evidence type="ECO:0000256" key="4">
    <source>
        <dbReference type="ARBA" id="ARBA00022475"/>
    </source>
</evidence>
<dbReference type="GO" id="GO:0016036">
    <property type="term" value="P:cellular response to phosphate starvation"/>
    <property type="evidence" value="ECO:0007669"/>
    <property type="project" value="TreeGrafter"/>
</dbReference>
<evidence type="ECO:0000259" key="13">
    <source>
        <dbReference type="PROSITE" id="PS51382"/>
    </source>
</evidence>
<dbReference type="InterPro" id="IPR004331">
    <property type="entry name" value="SPX_dom"/>
</dbReference>
<evidence type="ECO:0000256" key="10">
    <source>
        <dbReference type="SAM" id="MobiDB-lite"/>
    </source>
</evidence>
<dbReference type="GO" id="GO:0006817">
    <property type="term" value="P:phosphate ion transport"/>
    <property type="evidence" value="ECO:0007669"/>
    <property type="project" value="UniProtKB-KW"/>
</dbReference>
<dbReference type="OrthoDB" id="9970435at2759"/>
<evidence type="ECO:0000256" key="11">
    <source>
        <dbReference type="SAM" id="Phobius"/>
    </source>
</evidence>
<dbReference type="GO" id="GO:0000822">
    <property type="term" value="F:inositol hexakisphosphate binding"/>
    <property type="evidence" value="ECO:0007669"/>
    <property type="project" value="TreeGrafter"/>
</dbReference>
<feature type="transmembrane region" description="Helical" evidence="11">
    <location>
        <begin position="361"/>
        <end position="380"/>
    </location>
</feature>
<dbReference type="InterPro" id="IPR004342">
    <property type="entry name" value="EXS_C"/>
</dbReference>
<protein>
    <submittedName>
        <fullName evidence="14">Phosphate transporter pho1 homolog 5</fullName>
    </submittedName>
</protein>
<dbReference type="CDD" id="cd14476">
    <property type="entry name" value="SPX_PHO1_like"/>
    <property type="match status" value="1"/>
</dbReference>
<feature type="region of interest" description="Disordered" evidence="10">
    <location>
        <begin position="163"/>
        <end position="188"/>
    </location>
</feature>
<keyword evidence="7 11" id="KW-1133">Transmembrane helix</keyword>
<evidence type="ECO:0000313" key="14">
    <source>
        <dbReference type="EMBL" id="GFP90381.1"/>
    </source>
</evidence>
<dbReference type="PANTHER" id="PTHR10783">
    <property type="entry name" value="XENOTROPIC AND POLYTROPIC RETROVIRUS RECEPTOR 1-RELATED"/>
    <property type="match status" value="1"/>
</dbReference>
<evidence type="ECO:0000256" key="1">
    <source>
        <dbReference type="ARBA" id="ARBA00004651"/>
    </source>
</evidence>
<dbReference type="InterPro" id="IPR034092">
    <property type="entry name" value="PHO1_SPX"/>
</dbReference>
<dbReference type="Pfam" id="PF03124">
    <property type="entry name" value="EXS"/>
    <property type="match status" value="2"/>
</dbReference>
<feature type="transmembrane region" description="Helical" evidence="11">
    <location>
        <begin position="409"/>
        <end position="428"/>
    </location>
</feature>
<dbReference type="PROSITE" id="PS51380">
    <property type="entry name" value="EXS"/>
    <property type="match status" value="1"/>
</dbReference>
<dbReference type="Pfam" id="PF03105">
    <property type="entry name" value="SPX"/>
    <property type="match status" value="1"/>
</dbReference>
<dbReference type="AlphaFoldDB" id="A0A830C7Z9"/>